<dbReference type="Pfam" id="PF02706">
    <property type="entry name" value="Wzz"/>
    <property type="match status" value="1"/>
</dbReference>
<dbReference type="Proteomes" id="UP000001299">
    <property type="component" value="Chromosome 1"/>
</dbReference>
<dbReference type="PANTHER" id="PTHR32309">
    <property type="entry name" value="TYROSINE-PROTEIN KINASE"/>
    <property type="match status" value="1"/>
</dbReference>
<evidence type="ECO:0000256" key="1">
    <source>
        <dbReference type="ARBA" id="ARBA00004651"/>
    </source>
</evidence>
<feature type="transmembrane region" description="Helical" evidence="7">
    <location>
        <begin position="179"/>
        <end position="201"/>
    </location>
</feature>
<evidence type="ECO:0000313" key="10">
    <source>
        <dbReference type="Proteomes" id="UP000001299"/>
    </source>
</evidence>
<evidence type="ECO:0000256" key="7">
    <source>
        <dbReference type="SAM" id="Phobius"/>
    </source>
</evidence>
<dbReference type="EMBL" id="CP001810">
    <property type="protein sequence ID" value="ADL35130.1"/>
    <property type="molecule type" value="Genomic_DNA"/>
</dbReference>
<evidence type="ECO:0000256" key="5">
    <source>
        <dbReference type="ARBA" id="ARBA00022989"/>
    </source>
</evidence>
<dbReference type="InterPro" id="IPR003856">
    <property type="entry name" value="LPS_length_determ_N"/>
</dbReference>
<dbReference type="PANTHER" id="PTHR32309:SF13">
    <property type="entry name" value="FERRIC ENTEROBACTIN TRANSPORT PROTEIN FEPE"/>
    <property type="match status" value="1"/>
</dbReference>
<keyword evidence="3" id="KW-1003">Cell membrane</keyword>
<evidence type="ECO:0000256" key="3">
    <source>
        <dbReference type="ARBA" id="ARBA00022475"/>
    </source>
</evidence>
<protein>
    <submittedName>
        <fullName evidence="9">Polysaccharide export protein</fullName>
    </submittedName>
</protein>
<evidence type="ECO:0000259" key="8">
    <source>
        <dbReference type="Pfam" id="PF02706"/>
    </source>
</evidence>
<keyword evidence="6 7" id="KW-0472">Membrane</keyword>
<keyword evidence="4 7" id="KW-0812">Transmembrane</keyword>
<keyword evidence="10" id="KW-1185">Reference proteome</keyword>
<dbReference type="AlphaFoldDB" id="E0RZL4"/>
<feature type="transmembrane region" description="Helical" evidence="7">
    <location>
        <begin position="15"/>
        <end position="40"/>
    </location>
</feature>
<dbReference type="eggNOG" id="COG3944">
    <property type="taxonomic scope" value="Bacteria"/>
</dbReference>
<gene>
    <name evidence="9" type="ordered locus">bpr_I2397</name>
</gene>
<feature type="domain" description="Polysaccharide chain length determinant N-terminal" evidence="8">
    <location>
        <begin position="9"/>
        <end position="97"/>
    </location>
</feature>
<accession>E0RZL4</accession>
<evidence type="ECO:0000313" key="9">
    <source>
        <dbReference type="EMBL" id="ADL35130.1"/>
    </source>
</evidence>
<organism evidence="9 10">
    <name type="scientific">Butyrivibrio proteoclasticus (strain ATCC 51982 / DSM 14932 / B316)</name>
    <name type="common">Clostridium proteoclasticum</name>
    <dbReference type="NCBI Taxonomy" id="515622"/>
    <lineage>
        <taxon>Bacteria</taxon>
        <taxon>Bacillati</taxon>
        <taxon>Bacillota</taxon>
        <taxon>Clostridia</taxon>
        <taxon>Lachnospirales</taxon>
        <taxon>Lachnospiraceae</taxon>
        <taxon>Butyrivibrio</taxon>
    </lineage>
</organism>
<dbReference type="KEGG" id="bpb:bpr_I2397"/>
<dbReference type="InterPro" id="IPR050445">
    <property type="entry name" value="Bact_polysacc_biosynth/exp"/>
</dbReference>
<evidence type="ECO:0000256" key="6">
    <source>
        <dbReference type="ARBA" id="ARBA00023136"/>
    </source>
</evidence>
<dbReference type="HOGENOM" id="CLU_082668_0_0_9"/>
<evidence type="ECO:0000256" key="4">
    <source>
        <dbReference type="ARBA" id="ARBA00022692"/>
    </source>
</evidence>
<dbReference type="GO" id="GO:0004713">
    <property type="term" value="F:protein tyrosine kinase activity"/>
    <property type="evidence" value="ECO:0007669"/>
    <property type="project" value="TreeGrafter"/>
</dbReference>
<comment type="similarity">
    <text evidence="2">Belongs to the CpsC/CapA family.</text>
</comment>
<dbReference type="RefSeq" id="WP_013281783.1">
    <property type="nucleotide sequence ID" value="NC_014387.1"/>
</dbReference>
<evidence type="ECO:0000256" key="2">
    <source>
        <dbReference type="ARBA" id="ARBA00006683"/>
    </source>
</evidence>
<proteinExistence type="inferred from homology"/>
<sequence length="243" mass="27368">MNNRDDVLEINLGELFAVLMGRAFLIISAGIFFALAGLFLSKFVIRPEYESTTKIYILNKEENQTVTYSDVQISTQLTQDYAELIKSRRVLEEVIQRLHLTDMEYKDLYDVLKVDTPSDTRIVAITVRDKDPLMAMKIANCIREVASEHITNVMDIDAINIAETANVPTDKASPSVARWTIIAGFIGAVVVAFFAILGYLLDDSIKSNDDVERYLGLSTLALIPLTTDEMDKKKKKQKPKKVK</sequence>
<comment type="subcellular location">
    <subcellularLocation>
        <location evidence="1">Cell membrane</location>
        <topology evidence="1">Multi-pass membrane protein</topology>
    </subcellularLocation>
</comment>
<name>E0RZL4_BUTPB</name>
<dbReference type="GO" id="GO:0005886">
    <property type="term" value="C:plasma membrane"/>
    <property type="evidence" value="ECO:0007669"/>
    <property type="project" value="UniProtKB-SubCell"/>
</dbReference>
<keyword evidence="5 7" id="KW-1133">Transmembrane helix</keyword>
<dbReference type="STRING" id="515622.bpr_I2397"/>
<reference evidence="9 10" key="1">
    <citation type="journal article" date="2010" name="PLoS ONE">
        <title>The glycobiome of the rumen bacterium Butyrivibrio proteoclasticus B316(T) highlights adaptation to a polysaccharide-rich environment.</title>
        <authorList>
            <person name="Kelly W.J."/>
            <person name="Leahy S.C."/>
            <person name="Altermann E."/>
            <person name="Yeoman C.J."/>
            <person name="Dunne J.C."/>
            <person name="Kong Z."/>
            <person name="Pacheco D.M."/>
            <person name="Li D."/>
            <person name="Noel S.J."/>
            <person name="Moon C.D."/>
            <person name="Cookson A.L."/>
            <person name="Attwood G.T."/>
        </authorList>
    </citation>
    <scope>NUCLEOTIDE SEQUENCE [LARGE SCALE GENOMIC DNA]</scope>
    <source>
        <strain evidence="10">ATCC 51982 / DSM 14932 / B316</strain>
    </source>
</reference>